<dbReference type="GO" id="GO:0043022">
    <property type="term" value="F:ribosome binding"/>
    <property type="evidence" value="ECO:0007669"/>
    <property type="project" value="TreeGrafter"/>
</dbReference>
<evidence type="ECO:0000256" key="2">
    <source>
        <dbReference type="ARBA" id="ARBA00020953"/>
    </source>
</evidence>
<dbReference type="InterPro" id="IPR005225">
    <property type="entry name" value="Small_GTP-bd"/>
</dbReference>
<dbReference type="SUPFAM" id="SSF52540">
    <property type="entry name" value="P-loop containing nucleoside triphosphate hydrolases"/>
    <property type="match status" value="2"/>
</dbReference>
<dbReference type="InterPro" id="IPR032859">
    <property type="entry name" value="KH_dom-like"/>
</dbReference>
<keyword evidence="5 8" id="KW-0547">Nucleotide-binding</keyword>
<keyword evidence="3 8" id="KW-0690">Ribosome biogenesis</keyword>
<sequence length="459" mass="50002">MVAIVGRPNVGKSTLVNRLVGRREAIVEERPGITRDRTVHDVEWIGRNLVVVDTGGWVPPHRLGDTSVSPDPLAGSVTEQAELAAETADVVLLVVDAATGATEEDEEVARWLRRGAAPVLLVANKADAVASGAPGGPRHSLPVALAELYSLGIGDPWPVSALHGTGSGDLLDAVVDLLDEAGAFDRPQPLAEGVPGITLIGRPNVGKSSLFNRLVGEERALVDERPGTTRDAVDTLVEVTPGRQYRFVDTAGLRRRSRVRQSTETYSRSRTLRALHASAVALFVLDASEPVGEQDQKLAREILDAGRAMVLVLNKWDQVDAERREMLERERDRLLHFLPDPPVVRTSATTGRAVQRLPDHIDGAIAEWTRRVPTARLNEWLGEAVAATPPPRHDGRAIKVRYATQVATAPPTVRVFASGKVDDTYHRYLERSLRDAFGFAGSPVDLAVRVRPRWGERDR</sequence>
<dbReference type="GO" id="GO:0042254">
    <property type="term" value="P:ribosome biogenesis"/>
    <property type="evidence" value="ECO:0007669"/>
    <property type="project" value="UniProtKB-KW"/>
</dbReference>
<evidence type="ECO:0000256" key="7">
    <source>
        <dbReference type="ARBA" id="ARBA00032345"/>
    </source>
</evidence>
<name>A0A411YLS7_9ACTN</name>
<dbReference type="PANTHER" id="PTHR43834:SF6">
    <property type="entry name" value="GTPASE DER"/>
    <property type="match status" value="1"/>
</dbReference>
<feature type="domain" description="EngA-type G" evidence="11">
    <location>
        <begin position="1"/>
        <end position="182"/>
    </location>
</feature>
<dbReference type="CDD" id="cd01894">
    <property type="entry name" value="EngA1"/>
    <property type="match status" value="1"/>
</dbReference>
<evidence type="ECO:0000259" key="11">
    <source>
        <dbReference type="PROSITE" id="PS51712"/>
    </source>
</evidence>
<dbReference type="Gene3D" id="3.30.300.20">
    <property type="match status" value="1"/>
</dbReference>
<dbReference type="GO" id="GO:0005525">
    <property type="term" value="F:GTP binding"/>
    <property type="evidence" value="ECO:0007669"/>
    <property type="project" value="UniProtKB-UniRule"/>
</dbReference>
<comment type="function">
    <text evidence="8 10">GTPase that plays an essential role in the late steps of ribosome biogenesis.</text>
</comment>
<keyword evidence="4 10" id="KW-0677">Repeat</keyword>
<evidence type="ECO:0000256" key="10">
    <source>
        <dbReference type="RuleBase" id="RU004481"/>
    </source>
</evidence>
<accession>A0A411YLS7</accession>
<comment type="subunit">
    <text evidence="8">Associates with the 50S ribosomal subunit.</text>
</comment>
<comment type="similarity">
    <text evidence="1 8 9 10">Belongs to the TRAFAC class TrmE-Era-EngA-EngB-Septin-like GTPase superfamily. EngA (Der) GTPase family.</text>
</comment>
<dbReference type="Pfam" id="PF01926">
    <property type="entry name" value="MMR_HSR1"/>
    <property type="match status" value="2"/>
</dbReference>
<feature type="binding site" evidence="8">
    <location>
        <begin position="201"/>
        <end position="208"/>
    </location>
    <ligand>
        <name>GTP</name>
        <dbReference type="ChEBI" id="CHEBI:37565"/>
        <label>2</label>
    </ligand>
</feature>
<evidence type="ECO:0000256" key="5">
    <source>
        <dbReference type="ARBA" id="ARBA00022741"/>
    </source>
</evidence>
<dbReference type="AlphaFoldDB" id="A0A411YLS7"/>
<reference evidence="12 13" key="1">
    <citation type="submission" date="2019-01" db="EMBL/GenBank/DDBJ databases">
        <title>Egibacter rhizosphaerae EGI 80759T.</title>
        <authorList>
            <person name="Chen D.-D."/>
            <person name="Tian Y."/>
            <person name="Jiao J.-Y."/>
            <person name="Zhang X.-T."/>
            <person name="Zhang Y.-G."/>
            <person name="Zhang Y."/>
            <person name="Xiao M."/>
            <person name="Shu W.-S."/>
            <person name="Li W.-J."/>
        </authorList>
    </citation>
    <scope>NUCLEOTIDE SEQUENCE [LARGE SCALE GENOMIC DNA]</scope>
    <source>
        <strain evidence="12 13">EGI 80759</strain>
    </source>
</reference>
<proteinExistence type="inferred from homology"/>
<dbReference type="KEGG" id="erz:ER308_19845"/>
<evidence type="ECO:0000256" key="4">
    <source>
        <dbReference type="ARBA" id="ARBA00022737"/>
    </source>
</evidence>
<dbReference type="HAMAP" id="MF_00195">
    <property type="entry name" value="GTPase_Der"/>
    <property type="match status" value="1"/>
</dbReference>
<dbReference type="InterPro" id="IPR006073">
    <property type="entry name" value="GTP-bd"/>
</dbReference>
<feature type="binding site" evidence="8">
    <location>
        <begin position="6"/>
        <end position="13"/>
    </location>
    <ligand>
        <name>GTP</name>
        <dbReference type="ChEBI" id="CHEBI:37565"/>
        <label>1</label>
    </ligand>
</feature>
<dbReference type="Proteomes" id="UP000291469">
    <property type="component" value="Chromosome"/>
</dbReference>
<feature type="domain" description="EngA-type G" evidence="11">
    <location>
        <begin position="195"/>
        <end position="369"/>
    </location>
</feature>
<dbReference type="NCBIfam" id="TIGR03594">
    <property type="entry name" value="GTPase_EngA"/>
    <property type="match status" value="1"/>
</dbReference>
<dbReference type="InterPro" id="IPR015946">
    <property type="entry name" value="KH_dom-like_a/b"/>
</dbReference>
<feature type="binding site" evidence="8">
    <location>
        <begin position="249"/>
        <end position="253"/>
    </location>
    <ligand>
        <name>GTP</name>
        <dbReference type="ChEBI" id="CHEBI:37565"/>
        <label>2</label>
    </ligand>
</feature>
<dbReference type="PRINTS" id="PR00326">
    <property type="entry name" value="GTP1OBG"/>
</dbReference>
<evidence type="ECO:0000256" key="9">
    <source>
        <dbReference type="PROSITE-ProRule" id="PRU01049"/>
    </source>
</evidence>
<dbReference type="InterPro" id="IPR031166">
    <property type="entry name" value="G_ENGA"/>
</dbReference>
<dbReference type="PANTHER" id="PTHR43834">
    <property type="entry name" value="GTPASE DER"/>
    <property type="match status" value="1"/>
</dbReference>
<dbReference type="InterPro" id="IPR027417">
    <property type="entry name" value="P-loop_NTPase"/>
</dbReference>
<dbReference type="PIRSF" id="PIRSF006485">
    <property type="entry name" value="GTP-binding_EngA"/>
    <property type="match status" value="1"/>
</dbReference>
<dbReference type="FunFam" id="3.30.300.20:FF:000004">
    <property type="entry name" value="GTPase Der"/>
    <property type="match status" value="1"/>
</dbReference>
<evidence type="ECO:0000256" key="1">
    <source>
        <dbReference type="ARBA" id="ARBA00008279"/>
    </source>
</evidence>
<feature type="binding site" evidence="8">
    <location>
        <begin position="124"/>
        <end position="127"/>
    </location>
    <ligand>
        <name>GTP</name>
        <dbReference type="ChEBI" id="CHEBI:37565"/>
        <label>1</label>
    </ligand>
</feature>
<evidence type="ECO:0000256" key="6">
    <source>
        <dbReference type="ARBA" id="ARBA00023134"/>
    </source>
</evidence>
<feature type="binding site" evidence="8">
    <location>
        <begin position="53"/>
        <end position="57"/>
    </location>
    <ligand>
        <name>GTP</name>
        <dbReference type="ChEBI" id="CHEBI:37565"/>
        <label>1</label>
    </ligand>
</feature>
<dbReference type="NCBIfam" id="TIGR00231">
    <property type="entry name" value="small_GTP"/>
    <property type="match status" value="2"/>
</dbReference>
<keyword evidence="6 8" id="KW-0342">GTP-binding</keyword>
<evidence type="ECO:0000313" key="12">
    <source>
        <dbReference type="EMBL" id="QBI22145.1"/>
    </source>
</evidence>
<protein>
    <recommendedName>
        <fullName evidence="2 8">GTPase Der</fullName>
    </recommendedName>
    <alternativeName>
        <fullName evidence="7 8">GTP-binding protein EngA</fullName>
    </alternativeName>
</protein>
<dbReference type="InterPro" id="IPR016484">
    <property type="entry name" value="GTPase_Der"/>
</dbReference>
<dbReference type="Gene3D" id="3.40.50.300">
    <property type="entry name" value="P-loop containing nucleotide triphosphate hydrolases"/>
    <property type="match status" value="2"/>
</dbReference>
<dbReference type="Pfam" id="PF14714">
    <property type="entry name" value="KH_dom-like"/>
    <property type="match status" value="1"/>
</dbReference>
<feature type="binding site" evidence="8">
    <location>
        <begin position="314"/>
        <end position="317"/>
    </location>
    <ligand>
        <name>GTP</name>
        <dbReference type="ChEBI" id="CHEBI:37565"/>
        <label>2</label>
    </ligand>
</feature>
<dbReference type="PROSITE" id="PS51712">
    <property type="entry name" value="G_ENGA"/>
    <property type="match status" value="2"/>
</dbReference>
<gene>
    <name evidence="8 12" type="primary">der</name>
    <name evidence="12" type="ORF">ER308_19845</name>
</gene>
<evidence type="ECO:0000313" key="13">
    <source>
        <dbReference type="Proteomes" id="UP000291469"/>
    </source>
</evidence>
<dbReference type="CDD" id="cd01895">
    <property type="entry name" value="EngA2"/>
    <property type="match status" value="1"/>
</dbReference>
<keyword evidence="13" id="KW-1185">Reference proteome</keyword>
<dbReference type="EMBL" id="CP036402">
    <property type="protein sequence ID" value="QBI22145.1"/>
    <property type="molecule type" value="Genomic_DNA"/>
</dbReference>
<dbReference type="OrthoDB" id="9805918at2"/>
<organism evidence="12 13">
    <name type="scientific">Egibacter rhizosphaerae</name>
    <dbReference type="NCBI Taxonomy" id="1670831"/>
    <lineage>
        <taxon>Bacteria</taxon>
        <taxon>Bacillati</taxon>
        <taxon>Actinomycetota</taxon>
        <taxon>Nitriliruptoria</taxon>
        <taxon>Egibacterales</taxon>
        <taxon>Egibacteraceae</taxon>
        <taxon>Egibacter</taxon>
    </lineage>
</organism>
<evidence type="ECO:0000256" key="3">
    <source>
        <dbReference type="ARBA" id="ARBA00022517"/>
    </source>
</evidence>
<evidence type="ECO:0000256" key="8">
    <source>
        <dbReference type="HAMAP-Rule" id="MF_00195"/>
    </source>
</evidence>